<reference evidence="1 2" key="1">
    <citation type="journal article" date="2010" name="Int. J. Syst. Evol. Microbiol.">
        <title>Vagococcus penaei sp. nov., isolated from spoilage microbiota of cooked shrimp (Penaeus vannamei).</title>
        <authorList>
            <person name="Jaffres E."/>
            <person name="Prevost H."/>
            <person name="Rossero A."/>
            <person name="Joffraud J.J."/>
            <person name="Dousset X."/>
        </authorList>
    </citation>
    <scope>NUCLEOTIDE SEQUENCE [LARGE SCALE GENOMIC DNA]</scope>
    <source>
        <strain evidence="1 2">CD276</strain>
    </source>
</reference>
<dbReference type="SUPFAM" id="SSF55729">
    <property type="entry name" value="Acyl-CoA N-acyltransferases (Nat)"/>
    <property type="match status" value="1"/>
</dbReference>
<dbReference type="InterPro" id="IPR016181">
    <property type="entry name" value="Acyl_CoA_acyltransferase"/>
</dbReference>
<organism evidence="1 2">
    <name type="scientific">Vagococcus penaei</name>
    <dbReference type="NCBI Taxonomy" id="633807"/>
    <lineage>
        <taxon>Bacteria</taxon>
        <taxon>Bacillati</taxon>
        <taxon>Bacillota</taxon>
        <taxon>Bacilli</taxon>
        <taxon>Lactobacillales</taxon>
        <taxon>Enterococcaceae</taxon>
        <taxon>Vagococcus</taxon>
    </lineage>
</organism>
<dbReference type="KEGG" id="vpi:BW732_01125"/>
<dbReference type="CDD" id="cd04301">
    <property type="entry name" value="NAT_SF"/>
    <property type="match status" value="1"/>
</dbReference>
<proteinExistence type="predicted"/>
<keyword evidence="2" id="KW-1185">Reference proteome</keyword>
<dbReference type="Pfam" id="PF00583">
    <property type="entry name" value="Acetyltransf_1"/>
    <property type="match status" value="1"/>
</dbReference>
<sequence length="179" mass="21002">MFKKITLTELSDIYLTFMVNDFPADELKPLALIQKLMKQGRYACYILEKENECLGYACFVWQDEKFKLLDYFAVNPKYRGQGIGSQMITWMKDQRIADTIILECEDPIVATTTEEKSIRERRLDFYFKNGAIKTSLQYNLLGVEFVILTLTIQARPDFDLNHYLISLYHMINPKLLSEL</sequence>
<dbReference type="STRING" id="633807.BW732_01125"/>
<accession>A0A1Q2D3K9</accession>
<dbReference type="AlphaFoldDB" id="A0A1Q2D3K9"/>
<gene>
    <name evidence="1" type="ORF">BW732_01125</name>
</gene>
<name>A0A1Q2D3K9_9ENTE</name>
<evidence type="ECO:0000313" key="2">
    <source>
        <dbReference type="Proteomes" id="UP000188246"/>
    </source>
</evidence>
<dbReference type="RefSeq" id="WP_077275057.1">
    <property type="nucleotide sequence ID" value="NZ_CP019609.1"/>
</dbReference>
<dbReference type="InterPro" id="IPR000182">
    <property type="entry name" value="GNAT_dom"/>
</dbReference>
<evidence type="ECO:0000313" key="1">
    <source>
        <dbReference type="EMBL" id="AQP52960.1"/>
    </source>
</evidence>
<dbReference type="GO" id="GO:0016747">
    <property type="term" value="F:acyltransferase activity, transferring groups other than amino-acyl groups"/>
    <property type="evidence" value="ECO:0007669"/>
    <property type="project" value="InterPro"/>
</dbReference>
<dbReference type="OrthoDB" id="9127144at2"/>
<protein>
    <submittedName>
        <fullName evidence="1">Uncharacterized protein</fullName>
    </submittedName>
</protein>
<dbReference type="Proteomes" id="UP000188246">
    <property type="component" value="Chromosome"/>
</dbReference>
<dbReference type="Gene3D" id="3.40.630.30">
    <property type="match status" value="1"/>
</dbReference>
<dbReference type="EMBL" id="CP019609">
    <property type="protein sequence ID" value="AQP52960.1"/>
    <property type="molecule type" value="Genomic_DNA"/>
</dbReference>
<dbReference type="PROSITE" id="PS51186">
    <property type="entry name" value="GNAT"/>
    <property type="match status" value="1"/>
</dbReference>